<dbReference type="AlphaFoldDB" id="A0AA36DJE7"/>
<keyword evidence="4" id="KW-1185">Reference proteome</keyword>
<feature type="region of interest" description="Disordered" evidence="1">
    <location>
        <begin position="938"/>
        <end position="966"/>
    </location>
</feature>
<keyword evidence="2" id="KW-0472">Membrane</keyword>
<evidence type="ECO:0000256" key="2">
    <source>
        <dbReference type="SAM" id="Phobius"/>
    </source>
</evidence>
<reference evidence="3" key="1">
    <citation type="submission" date="2023-06" db="EMBL/GenBank/DDBJ databases">
        <authorList>
            <person name="Delattre M."/>
        </authorList>
    </citation>
    <scope>NUCLEOTIDE SEQUENCE</scope>
    <source>
        <strain evidence="3">AF72</strain>
    </source>
</reference>
<dbReference type="EMBL" id="CATQJA010002710">
    <property type="protein sequence ID" value="CAJ0587864.1"/>
    <property type="molecule type" value="Genomic_DNA"/>
</dbReference>
<evidence type="ECO:0000313" key="4">
    <source>
        <dbReference type="Proteomes" id="UP001177023"/>
    </source>
</evidence>
<comment type="caution">
    <text evidence="3">The sequence shown here is derived from an EMBL/GenBank/DDBJ whole genome shotgun (WGS) entry which is preliminary data.</text>
</comment>
<sequence length="990" mass="108823">MIKVAFLFLVINVLLIDADLRAAFLTADNPTYAIHGLTLDFYEQVRIESCTNCHLTFDVTFRETPNEISFSYDGKTALYNCVSNSLNDGIDNMTQCSWIYDQGNTVLKIGSTTRFEFGISIRVQEWTEDSVDLKLMPIHAYVNASYSTSVITIGSKTSQRAAVATFVARNAKYPCTHFLDARVSPDSCVYDIVAGGAPSKSGNLLNLLQRLNATTSLLTSRILSSAFSVILPAGCEATLQFVNYQSTAAVTGFMGPGKFFITSPNYPWNFDEGKTVPTNYSQMYLPISYKDTMSVDFWFDRIEGGFVTVNLVQYTQEGNVWNELNATLDVLTNGNLTGSSGQGLVIGWFPKREDEGRKGFVCRIVAYDYRPSPSDTITTTPATTGVTVTGNNLTTTTALINPGSFTYNGKTALYNCAPNSLDDGMDTMTQCTWAYNQSSTVLKIGATTRFEFGISVRVQEWTEDSFDVKLMPVHEYVNATMSTSKITVGSKDARRGTVATFLARSPKEPCTYFLNAYVVPASCVYEIVAGGAPGTHGNLRNLLQRLNATTSLLTSRILSSAFSVVIPAGCEATLQVLDYQTTAEVTSFFGPGKFIITSPNYPWIFDEGKTAPANYSQLYLPITYKDTYSVDFWLDRIEGSYVSIFLEQYTQQGTVSNMFNATMNVLTNGNLTGSADGLACNRNSHHDISVHNRRAKLYIARPNCHDHQNYEYYSVLMVFLHFIFFSVLFYISSAALLLPVVNLTVENPSYAIHGLSLDWYKQVTINSSPGCTLIFDVTIRAETALYNCVESKLKDGIDNMTVCSWPYSKDSTILRIGDTNIYEFGISIRVKEWTEASFDVVPMPVHAYVNDSIATSMITVGAENSTRGTIATFVARNPTVPCTIFLASSVTPNTCIYDVVAGGSPSGQGNPSNLLQRVEKGFLCRGVAYDYREAPTAWPITESPTSPDEPSSSENPAPTPTSAPILTTSKTSANHFLQLSSLVLIYLLLA</sequence>
<dbReference type="Proteomes" id="UP001177023">
    <property type="component" value="Unassembled WGS sequence"/>
</dbReference>
<feature type="compositionally biased region" description="Low complexity" evidence="1">
    <location>
        <begin position="942"/>
        <end position="956"/>
    </location>
</feature>
<organism evidence="3 4">
    <name type="scientific">Mesorhabditis spiculigera</name>
    <dbReference type="NCBI Taxonomy" id="96644"/>
    <lineage>
        <taxon>Eukaryota</taxon>
        <taxon>Metazoa</taxon>
        <taxon>Ecdysozoa</taxon>
        <taxon>Nematoda</taxon>
        <taxon>Chromadorea</taxon>
        <taxon>Rhabditida</taxon>
        <taxon>Rhabditina</taxon>
        <taxon>Rhabditomorpha</taxon>
        <taxon>Rhabditoidea</taxon>
        <taxon>Rhabditidae</taxon>
        <taxon>Mesorhabditinae</taxon>
        <taxon>Mesorhabditis</taxon>
    </lineage>
</organism>
<keyword evidence="2" id="KW-0812">Transmembrane</keyword>
<keyword evidence="2" id="KW-1133">Transmembrane helix</keyword>
<feature type="transmembrane region" description="Helical" evidence="2">
    <location>
        <begin position="712"/>
        <end position="738"/>
    </location>
</feature>
<proteinExistence type="predicted"/>
<evidence type="ECO:0000313" key="3">
    <source>
        <dbReference type="EMBL" id="CAJ0587864.1"/>
    </source>
</evidence>
<evidence type="ECO:0000256" key="1">
    <source>
        <dbReference type="SAM" id="MobiDB-lite"/>
    </source>
</evidence>
<name>A0AA36DJE7_9BILA</name>
<gene>
    <name evidence="3" type="ORF">MSPICULIGERA_LOCUS25817</name>
</gene>
<feature type="non-terminal residue" evidence="3">
    <location>
        <position position="1"/>
    </location>
</feature>
<protein>
    <submittedName>
        <fullName evidence="3">Uncharacterized protein</fullName>
    </submittedName>
</protein>
<accession>A0AA36DJE7</accession>